<organism evidence="1">
    <name type="scientific">marine sediment metagenome</name>
    <dbReference type="NCBI Taxonomy" id="412755"/>
    <lineage>
        <taxon>unclassified sequences</taxon>
        <taxon>metagenomes</taxon>
        <taxon>ecological metagenomes</taxon>
    </lineage>
</organism>
<gene>
    <name evidence="1" type="ORF">S03H2_45175</name>
</gene>
<evidence type="ECO:0000313" key="1">
    <source>
        <dbReference type="EMBL" id="GAH68881.1"/>
    </source>
</evidence>
<feature type="non-terminal residue" evidence="1">
    <location>
        <position position="1"/>
    </location>
</feature>
<dbReference type="Gene3D" id="3.40.50.300">
    <property type="entry name" value="P-loop containing nucleotide triphosphate hydrolases"/>
    <property type="match status" value="1"/>
</dbReference>
<reference evidence="1" key="1">
    <citation type="journal article" date="2014" name="Front. Microbiol.">
        <title>High frequency of phylogenetically diverse reductive dehalogenase-homologous genes in deep subseafloor sedimentary metagenomes.</title>
        <authorList>
            <person name="Kawai M."/>
            <person name="Futagami T."/>
            <person name="Toyoda A."/>
            <person name="Takaki Y."/>
            <person name="Nishi S."/>
            <person name="Hori S."/>
            <person name="Arai W."/>
            <person name="Tsubouchi T."/>
            <person name="Morono Y."/>
            <person name="Uchiyama I."/>
            <person name="Ito T."/>
            <person name="Fujiyama A."/>
            <person name="Inagaki F."/>
            <person name="Takami H."/>
        </authorList>
    </citation>
    <scope>NUCLEOTIDE SEQUENCE</scope>
    <source>
        <strain evidence="1">Expedition CK06-06</strain>
    </source>
</reference>
<proteinExistence type="predicted"/>
<dbReference type="InterPro" id="IPR027417">
    <property type="entry name" value="P-loop_NTPase"/>
</dbReference>
<sequence>VLKRPDASAAAIRRAAGKDAFKTMYQDGLSKVTAGITTLDEVRRVLRGQQSAQH</sequence>
<accession>X1HF86</accession>
<protein>
    <submittedName>
        <fullName evidence="1">Uncharacterized protein</fullName>
    </submittedName>
</protein>
<dbReference type="EMBL" id="BARU01028283">
    <property type="protein sequence ID" value="GAH68881.1"/>
    <property type="molecule type" value="Genomic_DNA"/>
</dbReference>
<name>X1HF86_9ZZZZ</name>
<comment type="caution">
    <text evidence="1">The sequence shown here is derived from an EMBL/GenBank/DDBJ whole genome shotgun (WGS) entry which is preliminary data.</text>
</comment>
<dbReference type="AlphaFoldDB" id="X1HF86"/>